<evidence type="ECO:0000313" key="1">
    <source>
        <dbReference type="EMBL" id="RJX41255.1"/>
    </source>
</evidence>
<dbReference type="AlphaFoldDB" id="A0A3A6PJ60"/>
<dbReference type="RefSeq" id="WP_120107564.1">
    <property type="nucleotide sequence ID" value="NZ_QXQB01000001.1"/>
</dbReference>
<comment type="caution">
    <text evidence="1">The sequence shown here is derived from an EMBL/GenBank/DDBJ whole genome shotgun (WGS) entry which is preliminary data.</text>
</comment>
<sequence>MKKHCMFCNELIDMKQDEEFDRYSGCMCAPNTYYHLSKEAYSHIQAFSYAKKRQVLPLISAYIRERAEGGERLLLTPSKLEEMLVDPDIPMTTEEKEKRLLQYLYRRTDTAMEPVNLHPLSKSYNLTYSTNLQEFVYILEKLREMELLVREGSILKLTDLGWSEAAAFSGGGKRKLFSVMVGNEEIGLEWSAQLLPGLEQCGYDTRLLLPSMLRKQDSELLEALTDSHYILADLTGAGPEVYFAAGYAAKADIPLTWTVRSDQMDSLLSQSEWIRPIPWEDTEELVQRFQLRR</sequence>
<gene>
    <name evidence="1" type="ORF">D3P09_04525</name>
</gene>
<dbReference type="Proteomes" id="UP000267798">
    <property type="component" value="Unassembled WGS sequence"/>
</dbReference>
<reference evidence="1 2" key="1">
    <citation type="submission" date="2018-09" db="EMBL/GenBank/DDBJ databases">
        <title>Paenibacillus aracenensis nov. sp. isolated from a cave in southern Spain.</title>
        <authorList>
            <person name="Jurado V."/>
            <person name="Gutierrez-Patricio S."/>
            <person name="Gonzalez-Pimentel J.L."/>
            <person name="Miller A.Z."/>
            <person name="Laiz L."/>
            <person name="Saiz-Jimenez C."/>
        </authorList>
    </citation>
    <scope>NUCLEOTIDE SEQUENCE [LARGE SCALE GENOMIC DNA]</scope>
    <source>
        <strain evidence="1 2">JCM 19203</strain>
    </source>
</reference>
<protein>
    <submittedName>
        <fullName evidence="1">Uncharacterized protein</fullName>
    </submittedName>
</protein>
<proteinExistence type="predicted"/>
<dbReference type="EMBL" id="QXQB01000001">
    <property type="protein sequence ID" value="RJX41255.1"/>
    <property type="molecule type" value="Genomic_DNA"/>
</dbReference>
<name>A0A3A6PJ60_9BACL</name>
<accession>A0A3A6PJ60</accession>
<dbReference type="OrthoDB" id="284716at2"/>
<organism evidence="1 2">
    <name type="scientific">Paenibacillus pinisoli</name>
    <dbReference type="NCBI Taxonomy" id="1276110"/>
    <lineage>
        <taxon>Bacteria</taxon>
        <taxon>Bacillati</taxon>
        <taxon>Bacillota</taxon>
        <taxon>Bacilli</taxon>
        <taxon>Bacillales</taxon>
        <taxon>Paenibacillaceae</taxon>
        <taxon>Paenibacillus</taxon>
    </lineage>
</organism>
<keyword evidence="2" id="KW-1185">Reference proteome</keyword>
<evidence type="ECO:0000313" key="2">
    <source>
        <dbReference type="Proteomes" id="UP000267798"/>
    </source>
</evidence>